<accession>C8W3T8</accession>
<dbReference type="InterPro" id="IPR037108">
    <property type="entry name" value="TM1727-like_C_sf"/>
</dbReference>
<dbReference type="KEGG" id="dae:Dtox_0239"/>
<evidence type="ECO:0000313" key="3">
    <source>
        <dbReference type="EMBL" id="ACV61192.1"/>
    </source>
</evidence>
<dbReference type="PANTHER" id="PTHR40459">
    <property type="entry name" value="CONSERVED HYPOTHETICAL ALANINE AND LEUCINE RICH PROTEIN"/>
    <property type="match status" value="1"/>
</dbReference>
<dbReference type="InterPro" id="IPR018931">
    <property type="entry name" value="DUF2520"/>
</dbReference>
<dbReference type="OrthoDB" id="9810755at2"/>
<proteinExistence type="predicted"/>
<dbReference type="Gene3D" id="1.10.1040.20">
    <property type="entry name" value="ProC-like, C-terminal domain"/>
    <property type="match status" value="1"/>
</dbReference>
<feature type="domain" description="DUF2520" evidence="2">
    <location>
        <begin position="138"/>
        <end position="265"/>
    </location>
</feature>
<dbReference type="STRING" id="485916.Dtox_0239"/>
<organism evidence="3 4">
    <name type="scientific">Desulfofarcimen acetoxidans (strain ATCC 49208 / DSM 771 / KCTC 5769 / VKM B-1644 / 5575)</name>
    <name type="common">Desulfotomaculum acetoxidans</name>
    <dbReference type="NCBI Taxonomy" id="485916"/>
    <lineage>
        <taxon>Bacteria</taxon>
        <taxon>Bacillati</taxon>
        <taxon>Bacillota</taxon>
        <taxon>Clostridia</taxon>
        <taxon>Eubacteriales</taxon>
        <taxon>Peptococcaceae</taxon>
        <taxon>Desulfofarcimen</taxon>
    </lineage>
</organism>
<dbReference type="Pfam" id="PF10728">
    <property type="entry name" value="DUF2520"/>
    <property type="match status" value="1"/>
</dbReference>
<dbReference type="AlphaFoldDB" id="C8W3T8"/>
<gene>
    <name evidence="3" type="ordered locus">Dtox_0239</name>
</gene>
<protein>
    <submittedName>
        <fullName evidence="3">NADP oxidoreductase coenzyme F420-dependent</fullName>
    </submittedName>
</protein>
<evidence type="ECO:0000259" key="2">
    <source>
        <dbReference type="Pfam" id="PF10728"/>
    </source>
</evidence>
<dbReference type="InterPro" id="IPR019665">
    <property type="entry name" value="OxRdtase/DH_put_Rossmann_dom"/>
</dbReference>
<dbReference type="InterPro" id="IPR036291">
    <property type="entry name" value="NAD(P)-bd_dom_sf"/>
</dbReference>
<dbReference type="EMBL" id="CP001720">
    <property type="protein sequence ID" value="ACV61192.1"/>
    <property type="molecule type" value="Genomic_DNA"/>
</dbReference>
<dbReference type="InterPro" id="IPR008927">
    <property type="entry name" value="6-PGluconate_DH-like_C_sf"/>
</dbReference>
<evidence type="ECO:0000259" key="1">
    <source>
        <dbReference type="Pfam" id="PF10727"/>
    </source>
</evidence>
<dbReference type="PANTHER" id="PTHR40459:SF1">
    <property type="entry name" value="CONSERVED HYPOTHETICAL ALANINE AND LEUCINE RICH PROTEIN"/>
    <property type="match status" value="1"/>
</dbReference>
<dbReference type="eggNOG" id="COG5495">
    <property type="taxonomic scope" value="Bacteria"/>
</dbReference>
<dbReference type="HOGENOM" id="CLU_055635_1_0_9"/>
<keyword evidence="4" id="KW-1185">Reference proteome</keyword>
<dbReference type="Gene3D" id="3.40.50.720">
    <property type="entry name" value="NAD(P)-binding Rossmann-like Domain"/>
    <property type="match status" value="1"/>
</dbReference>
<evidence type="ECO:0000313" key="4">
    <source>
        <dbReference type="Proteomes" id="UP000002217"/>
    </source>
</evidence>
<reference evidence="3 4" key="1">
    <citation type="journal article" date="2009" name="Stand. Genomic Sci.">
        <title>Complete genome sequence of Desulfotomaculum acetoxidans type strain (5575).</title>
        <authorList>
            <person name="Spring S."/>
            <person name="Lapidus A."/>
            <person name="Schroder M."/>
            <person name="Gleim D."/>
            <person name="Sims D."/>
            <person name="Meincke L."/>
            <person name="Glavina Del Rio T."/>
            <person name="Tice H."/>
            <person name="Copeland A."/>
            <person name="Cheng J.F."/>
            <person name="Lucas S."/>
            <person name="Chen F."/>
            <person name="Nolan M."/>
            <person name="Bruce D."/>
            <person name="Goodwin L."/>
            <person name="Pitluck S."/>
            <person name="Ivanova N."/>
            <person name="Mavromatis K."/>
            <person name="Mikhailova N."/>
            <person name="Pati A."/>
            <person name="Chen A."/>
            <person name="Palaniappan K."/>
            <person name="Land M."/>
            <person name="Hauser L."/>
            <person name="Chang Y.J."/>
            <person name="Jeffries C.D."/>
            <person name="Chain P."/>
            <person name="Saunders E."/>
            <person name="Brettin T."/>
            <person name="Detter J.C."/>
            <person name="Goker M."/>
            <person name="Bristow J."/>
            <person name="Eisen J.A."/>
            <person name="Markowitz V."/>
            <person name="Hugenholtz P."/>
            <person name="Kyrpides N.C."/>
            <person name="Klenk H.P."/>
            <person name="Han C."/>
        </authorList>
    </citation>
    <scope>NUCLEOTIDE SEQUENCE [LARGE SCALE GENOMIC DNA]</scope>
    <source>
        <strain evidence="4">ATCC 49208 / DSM 771 / VKM B-1644</strain>
    </source>
</reference>
<dbReference type="SUPFAM" id="SSF51735">
    <property type="entry name" value="NAD(P)-binding Rossmann-fold domains"/>
    <property type="match status" value="1"/>
</dbReference>
<dbReference type="Pfam" id="PF10727">
    <property type="entry name" value="Rossmann-like"/>
    <property type="match status" value="1"/>
</dbReference>
<dbReference type="RefSeq" id="WP_015755913.1">
    <property type="nucleotide sequence ID" value="NC_013216.1"/>
</dbReference>
<sequence>MQKPSIAIVGAGKVGTALAVLLKSKGYPVVGIASRTNQSARLAAARVLTDVAEKPEDIASKAEVVFITTPDRVIAEVDREIMQNGGYRPGTIVVHTSGSQPASILKSASGAGAYVVSIHPLQSFADVQVAIHNIPGSYIALDGDSEAMPVAEMIVSDLEGKKFIIAAKDKPLYHAAACIASNYLVSLLHFCTGLYEKFGLTRQQALEALYPLIQGTLNNTTQVGPVRALTGPISRGDTPTVESHLKAFTGCNALENDLYRKLGLYTVKVALEKGTINDEQAFELNQLLDM</sequence>
<dbReference type="SUPFAM" id="SSF48179">
    <property type="entry name" value="6-phosphogluconate dehydrogenase C-terminal domain-like"/>
    <property type="match status" value="1"/>
</dbReference>
<name>C8W3T8_DESAS</name>
<dbReference type="Proteomes" id="UP000002217">
    <property type="component" value="Chromosome"/>
</dbReference>
<feature type="domain" description="Putative oxidoreductase/dehydrogenase Rossmann-like" evidence="1">
    <location>
        <begin position="5"/>
        <end position="120"/>
    </location>
</feature>